<proteinExistence type="predicted"/>
<dbReference type="EMBL" id="QYBC01000016">
    <property type="protein sequence ID" value="RYB03018.1"/>
    <property type="molecule type" value="Genomic_DNA"/>
</dbReference>
<protein>
    <submittedName>
        <fullName evidence="2">DUF2892 domain-containing protein</fullName>
    </submittedName>
</protein>
<dbReference type="OrthoDB" id="7281899at2"/>
<name>A0A4Q2RBE9_9HYPH</name>
<reference evidence="2 3" key="1">
    <citation type="submission" date="2018-09" db="EMBL/GenBank/DDBJ databases">
        <authorList>
            <person name="Grouzdev D.S."/>
            <person name="Krutkina M.S."/>
        </authorList>
    </citation>
    <scope>NUCLEOTIDE SEQUENCE [LARGE SCALE GENOMIC DNA]</scope>
    <source>
        <strain evidence="2 3">RmlP001</strain>
    </source>
</reference>
<comment type="caution">
    <text evidence="2">The sequence shown here is derived from an EMBL/GenBank/DDBJ whole genome shotgun (WGS) entry which is preliminary data.</text>
</comment>
<dbReference type="InterPro" id="IPR021309">
    <property type="entry name" value="YgaP-like_TM"/>
</dbReference>
<evidence type="ECO:0000313" key="3">
    <source>
        <dbReference type="Proteomes" id="UP000289411"/>
    </source>
</evidence>
<gene>
    <name evidence="2" type="ORF">D3272_18255</name>
</gene>
<dbReference type="Proteomes" id="UP000289411">
    <property type="component" value="Unassembled WGS sequence"/>
</dbReference>
<dbReference type="Pfam" id="PF11127">
    <property type="entry name" value="YgaP-like_TM"/>
    <property type="match status" value="1"/>
</dbReference>
<sequence>MTHHPAGELSLTERAISTGIGVFLAAAAAKPRPNMVLSLLALAGGAALAYRGATGYCPMKAALAGQRN</sequence>
<feature type="domain" description="Inner membrane protein YgaP-like transmembrane" evidence="1">
    <location>
        <begin position="12"/>
        <end position="65"/>
    </location>
</feature>
<dbReference type="RefSeq" id="WP_129220652.1">
    <property type="nucleotide sequence ID" value="NZ_QYBC01000016.1"/>
</dbReference>
<organism evidence="2 3">
    <name type="scientific">Lichenibacterium ramalinae</name>
    <dbReference type="NCBI Taxonomy" id="2316527"/>
    <lineage>
        <taxon>Bacteria</taxon>
        <taxon>Pseudomonadati</taxon>
        <taxon>Pseudomonadota</taxon>
        <taxon>Alphaproteobacteria</taxon>
        <taxon>Hyphomicrobiales</taxon>
        <taxon>Lichenihabitantaceae</taxon>
        <taxon>Lichenibacterium</taxon>
    </lineage>
</organism>
<evidence type="ECO:0000259" key="1">
    <source>
        <dbReference type="Pfam" id="PF11127"/>
    </source>
</evidence>
<reference evidence="2 3" key="2">
    <citation type="submission" date="2019-02" db="EMBL/GenBank/DDBJ databases">
        <title>'Lichenibacterium ramalinii' gen. nov. sp. nov., 'Lichenibacterium minor' gen. nov. sp. nov.</title>
        <authorList>
            <person name="Pankratov T."/>
        </authorList>
    </citation>
    <scope>NUCLEOTIDE SEQUENCE [LARGE SCALE GENOMIC DNA]</scope>
    <source>
        <strain evidence="2 3">RmlP001</strain>
    </source>
</reference>
<keyword evidence="3" id="KW-1185">Reference proteome</keyword>
<evidence type="ECO:0000313" key="2">
    <source>
        <dbReference type="EMBL" id="RYB03018.1"/>
    </source>
</evidence>
<dbReference type="AlphaFoldDB" id="A0A4Q2RBE9"/>
<accession>A0A4Q2RBE9</accession>